<reference evidence="1 2" key="1">
    <citation type="submission" date="2024-03" db="EMBL/GenBank/DDBJ databases">
        <authorList>
            <person name="Martinez-Hernandez J."/>
        </authorList>
    </citation>
    <scope>NUCLEOTIDE SEQUENCE [LARGE SCALE GENOMIC DNA]</scope>
</reference>
<proteinExistence type="predicted"/>
<protein>
    <submittedName>
        <fullName evidence="1">Uncharacterized protein</fullName>
    </submittedName>
</protein>
<organism evidence="1 2">
    <name type="scientific">Lupinus luteus</name>
    <name type="common">European yellow lupine</name>
    <dbReference type="NCBI Taxonomy" id="3873"/>
    <lineage>
        <taxon>Eukaryota</taxon>
        <taxon>Viridiplantae</taxon>
        <taxon>Streptophyta</taxon>
        <taxon>Embryophyta</taxon>
        <taxon>Tracheophyta</taxon>
        <taxon>Spermatophyta</taxon>
        <taxon>Magnoliopsida</taxon>
        <taxon>eudicotyledons</taxon>
        <taxon>Gunneridae</taxon>
        <taxon>Pentapetalae</taxon>
        <taxon>rosids</taxon>
        <taxon>fabids</taxon>
        <taxon>Fabales</taxon>
        <taxon>Fabaceae</taxon>
        <taxon>Papilionoideae</taxon>
        <taxon>50 kb inversion clade</taxon>
        <taxon>genistoids sensu lato</taxon>
        <taxon>core genistoids</taxon>
        <taxon>Genisteae</taxon>
        <taxon>Lupinus</taxon>
    </lineage>
</organism>
<dbReference type="EMBL" id="CAXHTB010000011">
    <property type="protein sequence ID" value="CAL0314973.1"/>
    <property type="molecule type" value="Genomic_DNA"/>
</dbReference>
<sequence>MPCERLQLRSTSHRMYSTPSSEVRFSRLPRRLGQGPIPPPSFSLSSSLLAYGLLRSLAKERATALVPEANRLTCSCQSPPDFLLGLLWLLILSSLFLASGLASSCSPSLFETLGPWPGLDSPWLRPVPRVLNIRLLHCLPASRRPLLPLTKLFFFPKERGPPADSYPIPKLPKELKYFRDSIASKVSYRLTLYSFRIGPQGSKKGRGSTICEALRVPVPGLSPVVLGLAFDF</sequence>
<name>A0AAV1X0D8_LUPLU</name>
<accession>A0AAV1X0D8</accession>
<dbReference type="AlphaFoldDB" id="A0AAV1X0D8"/>
<gene>
    <name evidence="1" type="ORF">LLUT_LOCUS16033</name>
</gene>
<evidence type="ECO:0000313" key="1">
    <source>
        <dbReference type="EMBL" id="CAL0314973.1"/>
    </source>
</evidence>
<keyword evidence="2" id="KW-1185">Reference proteome</keyword>
<comment type="caution">
    <text evidence="1">The sequence shown here is derived from an EMBL/GenBank/DDBJ whole genome shotgun (WGS) entry which is preliminary data.</text>
</comment>
<evidence type="ECO:0000313" key="2">
    <source>
        <dbReference type="Proteomes" id="UP001497480"/>
    </source>
</evidence>
<dbReference type="Proteomes" id="UP001497480">
    <property type="component" value="Unassembled WGS sequence"/>
</dbReference>